<accession>A0ABT5IJC9</accession>
<dbReference type="PRINTS" id="PR00834">
    <property type="entry name" value="PROTEASES2C"/>
</dbReference>
<dbReference type="InterPro" id="IPR001940">
    <property type="entry name" value="Peptidase_S1C"/>
</dbReference>
<dbReference type="EMBL" id="JAQQKW010000015">
    <property type="protein sequence ID" value="MDC7696072.1"/>
    <property type="molecule type" value="Genomic_DNA"/>
</dbReference>
<evidence type="ECO:0000256" key="2">
    <source>
        <dbReference type="SAM" id="Phobius"/>
    </source>
</evidence>
<gene>
    <name evidence="4" type="ORF">PQU94_17485</name>
</gene>
<evidence type="ECO:0000313" key="4">
    <source>
        <dbReference type="EMBL" id="MDC7696072.1"/>
    </source>
</evidence>
<evidence type="ECO:0000256" key="1">
    <source>
        <dbReference type="SAM" id="MobiDB-lite"/>
    </source>
</evidence>
<keyword evidence="2" id="KW-0472">Membrane</keyword>
<dbReference type="InterPro" id="IPR009003">
    <property type="entry name" value="Peptidase_S1_PA"/>
</dbReference>
<feature type="transmembrane region" description="Helical" evidence="2">
    <location>
        <begin position="332"/>
        <end position="352"/>
    </location>
</feature>
<feature type="region of interest" description="Disordered" evidence="1">
    <location>
        <begin position="359"/>
        <end position="387"/>
    </location>
</feature>
<feature type="chain" id="PRO_5047530865" evidence="3">
    <location>
        <begin position="30"/>
        <end position="589"/>
    </location>
</feature>
<protein>
    <submittedName>
        <fullName evidence="4">Serine protease</fullName>
    </submittedName>
</protein>
<organism evidence="4 5">
    <name type="scientific">Asticcacaulis currens</name>
    <dbReference type="NCBI Taxonomy" id="2984210"/>
    <lineage>
        <taxon>Bacteria</taxon>
        <taxon>Pseudomonadati</taxon>
        <taxon>Pseudomonadota</taxon>
        <taxon>Alphaproteobacteria</taxon>
        <taxon>Caulobacterales</taxon>
        <taxon>Caulobacteraceae</taxon>
        <taxon>Asticcacaulis</taxon>
    </lineage>
</organism>
<dbReference type="RefSeq" id="WP_272742715.1">
    <property type="nucleotide sequence ID" value="NZ_JAQQKW010000015.1"/>
</dbReference>
<dbReference type="PANTHER" id="PTHR43019">
    <property type="entry name" value="SERINE ENDOPROTEASE DEGS"/>
    <property type="match status" value="1"/>
</dbReference>
<keyword evidence="3" id="KW-0732">Signal</keyword>
<dbReference type="GO" id="GO:0008233">
    <property type="term" value="F:peptidase activity"/>
    <property type="evidence" value="ECO:0007669"/>
    <property type="project" value="UniProtKB-KW"/>
</dbReference>
<dbReference type="PANTHER" id="PTHR43019:SF23">
    <property type="entry name" value="PROTEASE DO-LIKE 5, CHLOROPLASTIC"/>
    <property type="match status" value="1"/>
</dbReference>
<dbReference type="SUPFAM" id="SSF50494">
    <property type="entry name" value="Trypsin-like serine proteases"/>
    <property type="match status" value="1"/>
</dbReference>
<keyword evidence="2" id="KW-0812">Transmembrane</keyword>
<feature type="transmembrane region" description="Helical" evidence="2">
    <location>
        <begin position="395"/>
        <end position="415"/>
    </location>
</feature>
<sequence>MGRSIQSIGRLAAAGIIALSALFCAPVSAQILPPPPADAEPLAGIDPALQPVNSTKALSASEQSVVRVLVVYRGYGGVPLDSVGMGSGFVVAPGYIVTNYHVIETPPEATSAEIYIVPHKGTGAAYQQVTLVKPWVEGDLALLRADGLKIAPLKLSLVPQKNQRIVAMGYPGITDRLLKRGGTELLEPADAYVTQGSIALFASTNPDGSRVDTLFHTAPINPGNSGGPLMDECGQVVGVNTWSAVSTLSESGDMDVPAGQYVATHVSALYTFLQSTGVTVQTTSEPCYAKSEDEIIKDDGLSRALAAYRDAQAKRLEEQRKAEQMNALMDQLQLGALVLLSVLVVVLIALIIRRRHPPKGKETHALPEAAHAETPHTEPHLAKARTEKVHHKHPFPWGWIALAVFVVLIALAFVLRESPAVQKMSQISEADATKAGPVRLTCDVDLKASPKPLPGVGPTDFEFDAGHACVNGRTPYEAQTNGTLLRFTVSESEPTAARLELSRDGLTFKRSDYRLTPEQHRDYVAQRAALGSLRCASGKDTGQAEALKDNMRKVRQLAQSFLNFAPETETVWRCRKAPEPAAPKSPNAL</sequence>
<keyword evidence="5" id="KW-1185">Reference proteome</keyword>
<comment type="caution">
    <text evidence="4">The sequence shown here is derived from an EMBL/GenBank/DDBJ whole genome shotgun (WGS) entry which is preliminary data.</text>
</comment>
<keyword evidence="4" id="KW-0645">Protease</keyword>
<proteinExistence type="predicted"/>
<keyword evidence="4" id="KW-0378">Hydrolase</keyword>
<evidence type="ECO:0000256" key="3">
    <source>
        <dbReference type="SAM" id="SignalP"/>
    </source>
</evidence>
<dbReference type="GO" id="GO:0006508">
    <property type="term" value="P:proteolysis"/>
    <property type="evidence" value="ECO:0007669"/>
    <property type="project" value="UniProtKB-KW"/>
</dbReference>
<dbReference type="Gene3D" id="2.40.10.120">
    <property type="match status" value="1"/>
</dbReference>
<feature type="signal peptide" evidence="3">
    <location>
        <begin position="1"/>
        <end position="29"/>
    </location>
</feature>
<name>A0ABT5IJC9_9CAUL</name>
<reference evidence="4 5" key="1">
    <citation type="submission" date="2023-01" db="EMBL/GenBank/DDBJ databases">
        <title>Novel species of the genus Asticcacaulis isolated from rivers.</title>
        <authorList>
            <person name="Lu H."/>
        </authorList>
    </citation>
    <scope>NUCLEOTIDE SEQUENCE [LARGE SCALE GENOMIC DNA]</scope>
    <source>
        <strain evidence="4 5">DXS10W</strain>
    </source>
</reference>
<dbReference type="Proteomes" id="UP001216595">
    <property type="component" value="Unassembled WGS sequence"/>
</dbReference>
<dbReference type="Pfam" id="PF13365">
    <property type="entry name" value="Trypsin_2"/>
    <property type="match status" value="1"/>
</dbReference>
<keyword evidence="2" id="KW-1133">Transmembrane helix</keyword>
<evidence type="ECO:0000313" key="5">
    <source>
        <dbReference type="Proteomes" id="UP001216595"/>
    </source>
</evidence>